<dbReference type="AlphaFoldDB" id="A0ABD2KTE6"/>
<proteinExistence type="predicted"/>
<gene>
    <name evidence="1" type="ORF">niasHT_016909</name>
</gene>
<accession>A0ABD2KTE6</accession>
<dbReference type="Proteomes" id="UP001620626">
    <property type="component" value="Unassembled WGS sequence"/>
</dbReference>
<protein>
    <submittedName>
        <fullName evidence="1">Uncharacterized protein</fullName>
    </submittedName>
</protein>
<evidence type="ECO:0000313" key="2">
    <source>
        <dbReference type="Proteomes" id="UP001620626"/>
    </source>
</evidence>
<name>A0ABD2KTE6_9BILA</name>
<keyword evidence="2" id="KW-1185">Reference proteome</keyword>
<dbReference type="EMBL" id="JBICBT010000659">
    <property type="protein sequence ID" value="KAL3106222.1"/>
    <property type="molecule type" value="Genomic_DNA"/>
</dbReference>
<reference evidence="1 2" key="1">
    <citation type="submission" date="2024-10" db="EMBL/GenBank/DDBJ databases">
        <authorList>
            <person name="Kim D."/>
        </authorList>
    </citation>
    <scope>NUCLEOTIDE SEQUENCE [LARGE SCALE GENOMIC DNA]</scope>
    <source>
        <strain evidence="1">BH-2024</strain>
    </source>
</reference>
<sequence length="72" mass="8486">MVYSPIPKKCYPASSYYGSHNVFIDSESDLPCHFYGGCWNFPYSNYPLNALYKSSWLNRPYHNMGNATDWYR</sequence>
<organism evidence="1 2">
    <name type="scientific">Heterodera trifolii</name>
    <dbReference type="NCBI Taxonomy" id="157864"/>
    <lineage>
        <taxon>Eukaryota</taxon>
        <taxon>Metazoa</taxon>
        <taxon>Ecdysozoa</taxon>
        <taxon>Nematoda</taxon>
        <taxon>Chromadorea</taxon>
        <taxon>Rhabditida</taxon>
        <taxon>Tylenchina</taxon>
        <taxon>Tylenchomorpha</taxon>
        <taxon>Tylenchoidea</taxon>
        <taxon>Heteroderidae</taxon>
        <taxon>Heteroderinae</taxon>
        <taxon>Heterodera</taxon>
    </lineage>
</organism>
<comment type="caution">
    <text evidence="1">The sequence shown here is derived from an EMBL/GenBank/DDBJ whole genome shotgun (WGS) entry which is preliminary data.</text>
</comment>
<evidence type="ECO:0000313" key="1">
    <source>
        <dbReference type="EMBL" id="KAL3106222.1"/>
    </source>
</evidence>